<evidence type="ECO:0000256" key="2">
    <source>
        <dbReference type="ARBA" id="ARBA00022598"/>
    </source>
</evidence>
<dbReference type="InterPro" id="IPR045851">
    <property type="entry name" value="AMP-bd_C_sf"/>
</dbReference>
<dbReference type="EMBL" id="NCTU01000173">
    <property type="protein sequence ID" value="PUV97737.1"/>
    <property type="molecule type" value="Genomic_DNA"/>
</dbReference>
<evidence type="ECO:0000313" key="7">
    <source>
        <dbReference type="Proteomes" id="UP000244856"/>
    </source>
</evidence>
<name>A0AA44Z5R0_CROSK</name>
<feature type="non-terminal residue" evidence="6">
    <location>
        <position position="1"/>
    </location>
</feature>
<dbReference type="Pfam" id="PF13193">
    <property type="entry name" value="AMP-binding_C"/>
    <property type="match status" value="1"/>
</dbReference>
<dbReference type="Gene3D" id="3.30.300.30">
    <property type="match status" value="1"/>
</dbReference>
<feature type="domain" description="AMP-binding enzyme C-terminal" evidence="5">
    <location>
        <begin position="1"/>
        <end position="71"/>
    </location>
</feature>
<organism evidence="6 7">
    <name type="scientific">Cronobacter sakazakii</name>
    <name type="common">Enterobacter sakazakii</name>
    <dbReference type="NCBI Taxonomy" id="28141"/>
    <lineage>
        <taxon>Bacteria</taxon>
        <taxon>Pseudomonadati</taxon>
        <taxon>Pseudomonadota</taxon>
        <taxon>Gammaproteobacteria</taxon>
        <taxon>Enterobacterales</taxon>
        <taxon>Enterobacteriaceae</taxon>
        <taxon>Cronobacter</taxon>
    </lineage>
</organism>
<evidence type="ECO:0000313" key="6">
    <source>
        <dbReference type="EMBL" id="PUV97737.1"/>
    </source>
</evidence>
<evidence type="ECO:0000256" key="3">
    <source>
        <dbReference type="ARBA" id="ARBA00022832"/>
    </source>
</evidence>
<evidence type="ECO:0000256" key="1">
    <source>
        <dbReference type="ARBA" id="ARBA00006432"/>
    </source>
</evidence>
<protein>
    <submittedName>
        <fullName evidence="6">Long-chain fatty acid--CoA ligase</fullName>
        <ecNumber evidence="6">6.2.1.3</ecNumber>
    </submittedName>
</protein>
<keyword evidence="2 6" id="KW-0436">Ligase</keyword>
<comment type="caution">
    <text evidence="6">The sequence shown here is derived from an EMBL/GenBank/DDBJ whole genome shotgun (WGS) entry which is preliminary data.</text>
</comment>
<dbReference type="InterPro" id="IPR025110">
    <property type="entry name" value="AMP-bd_C"/>
</dbReference>
<dbReference type="EC" id="6.2.1.3" evidence="6"/>
<comment type="similarity">
    <text evidence="1">Belongs to the ATP-dependent AMP-binding enzyme family.</text>
</comment>
<accession>A0AA44Z5R0</accession>
<dbReference type="SUPFAM" id="SSF56801">
    <property type="entry name" value="Acetyl-CoA synthetase-like"/>
    <property type="match status" value="1"/>
</dbReference>
<keyword evidence="3" id="KW-0276">Fatty acid metabolism</keyword>
<dbReference type="GO" id="GO:0004467">
    <property type="term" value="F:long-chain fatty acid-CoA ligase activity"/>
    <property type="evidence" value="ECO:0007669"/>
    <property type="project" value="UniProtKB-EC"/>
</dbReference>
<dbReference type="PANTHER" id="PTHR43859:SF4">
    <property type="entry name" value="BUTANOATE--COA LIGASE AAE1-RELATED"/>
    <property type="match status" value="1"/>
</dbReference>
<dbReference type="PANTHER" id="PTHR43859">
    <property type="entry name" value="ACYL-ACTIVATING ENZYME"/>
    <property type="match status" value="1"/>
</dbReference>
<proteinExistence type="inferred from homology"/>
<keyword evidence="4" id="KW-0443">Lipid metabolism</keyword>
<sequence>VLYTHESVAEVVVIGVPDENLGEAVRAYVVLKQTNVTEEELTHYCTLHLAKYKVPKSIEFLTELPKNTTGKLLRRALREKALQV</sequence>
<evidence type="ECO:0000256" key="4">
    <source>
        <dbReference type="ARBA" id="ARBA00023098"/>
    </source>
</evidence>
<evidence type="ECO:0000259" key="5">
    <source>
        <dbReference type="Pfam" id="PF13193"/>
    </source>
</evidence>
<dbReference type="AlphaFoldDB" id="A0AA44Z5R0"/>
<gene>
    <name evidence="6" type="ORF">B7T07_23190</name>
</gene>
<reference evidence="6 7" key="1">
    <citation type="submission" date="2017-04" db="EMBL/GenBank/DDBJ databases">
        <title>Cronobacter sakazakii, ST83 Lineage Isolates.</title>
        <authorList>
            <person name="Chase H."/>
            <person name="Tall B."/>
            <person name="Gopinath G."/>
            <person name="Lehner A."/>
        </authorList>
    </citation>
    <scope>NUCLEOTIDE SEQUENCE [LARGE SCALE GENOMIC DNA]</scope>
    <source>
        <strain evidence="6 7">MOD1_Comp15</strain>
    </source>
</reference>
<dbReference type="Proteomes" id="UP000244856">
    <property type="component" value="Unassembled WGS sequence"/>
</dbReference>